<gene>
    <name evidence="1" type="ORF">HUJ06_031441</name>
</gene>
<dbReference type="Proteomes" id="UP000607653">
    <property type="component" value="Unassembled WGS sequence"/>
</dbReference>
<dbReference type="AlphaFoldDB" id="A0A822YCW7"/>
<evidence type="ECO:0000313" key="2">
    <source>
        <dbReference type="Proteomes" id="UP000607653"/>
    </source>
</evidence>
<comment type="caution">
    <text evidence="1">The sequence shown here is derived from an EMBL/GenBank/DDBJ whole genome shotgun (WGS) entry which is preliminary data.</text>
</comment>
<reference evidence="1 2" key="1">
    <citation type="journal article" date="2020" name="Mol. Biol. Evol.">
        <title>Distinct Expression and Methylation Patterns for Genes with Different Fates following a Single Whole-Genome Duplication in Flowering Plants.</title>
        <authorList>
            <person name="Shi T."/>
            <person name="Rahmani R.S."/>
            <person name="Gugger P.F."/>
            <person name="Wang M."/>
            <person name="Li H."/>
            <person name="Zhang Y."/>
            <person name="Li Z."/>
            <person name="Wang Q."/>
            <person name="Van de Peer Y."/>
            <person name="Marchal K."/>
            <person name="Chen J."/>
        </authorList>
    </citation>
    <scope>NUCLEOTIDE SEQUENCE [LARGE SCALE GENOMIC DNA]</scope>
    <source>
        <tissue evidence="1">Leaf</tissue>
    </source>
</reference>
<protein>
    <submittedName>
        <fullName evidence="1">Uncharacterized protein</fullName>
    </submittedName>
</protein>
<proteinExistence type="predicted"/>
<sequence>MSQLHSESTNLSRWSFNATYQRNRGRRLVTDFLDLSNSNKETLLVDLLPLFVKLLAKLLARVTSIHEAPGESSSSSAKLLARVTSIREVPKAVPLFVKFLKLCLCS</sequence>
<dbReference type="EMBL" id="DUZY01000002">
    <property type="protein sequence ID" value="DAD29973.1"/>
    <property type="molecule type" value="Genomic_DNA"/>
</dbReference>
<organism evidence="1 2">
    <name type="scientific">Nelumbo nucifera</name>
    <name type="common">Sacred lotus</name>
    <dbReference type="NCBI Taxonomy" id="4432"/>
    <lineage>
        <taxon>Eukaryota</taxon>
        <taxon>Viridiplantae</taxon>
        <taxon>Streptophyta</taxon>
        <taxon>Embryophyta</taxon>
        <taxon>Tracheophyta</taxon>
        <taxon>Spermatophyta</taxon>
        <taxon>Magnoliopsida</taxon>
        <taxon>Proteales</taxon>
        <taxon>Nelumbonaceae</taxon>
        <taxon>Nelumbo</taxon>
    </lineage>
</organism>
<accession>A0A822YCW7</accession>
<evidence type="ECO:0000313" key="1">
    <source>
        <dbReference type="EMBL" id="DAD29973.1"/>
    </source>
</evidence>
<name>A0A822YCW7_NELNU</name>
<keyword evidence="2" id="KW-1185">Reference proteome</keyword>